<dbReference type="InterPro" id="IPR002347">
    <property type="entry name" value="SDR_fam"/>
</dbReference>
<evidence type="ECO:0000313" key="5">
    <source>
        <dbReference type="Proteomes" id="UP000199532"/>
    </source>
</evidence>
<name>A0A1H6YYM9_9BACT</name>
<protein>
    <submittedName>
        <fullName evidence="4">NAD(P)-dependent dehydrogenase, short-chain alcohol dehydrogenase family</fullName>
    </submittedName>
</protein>
<dbReference type="CDD" id="cd05371">
    <property type="entry name" value="HSD10-like_SDR_c"/>
    <property type="match status" value="1"/>
</dbReference>
<dbReference type="Gene3D" id="3.40.50.720">
    <property type="entry name" value="NAD(P)-binding Rossmann-like Domain"/>
    <property type="match status" value="1"/>
</dbReference>
<keyword evidence="5" id="KW-1185">Reference proteome</keyword>
<dbReference type="FunFam" id="3.40.50.720:FF:000215">
    <property type="entry name" value="3-hydroxyacyl-CoA dehydrogenase type-2"/>
    <property type="match status" value="1"/>
</dbReference>
<dbReference type="SUPFAM" id="SSF51735">
    <property type="entry name" value="NAD(P)-binding Rossmann-fold domains"/>
    <property type="match status" value="1"/>
</dbReference>
<dbReference type="PROSITE" id="PS00061">
    <property type="entry name" value="ADH_SHORT"/>
    <property type="match status" value="1"/>
</dbReference>
<dbReference type="STRING" id="408657.SAMN04487995_4796"/>
<dbReference type="PANTHER" id="PTHR43658">
    <property type="entry name" value="SHORT-CHAIN DEHYDROGENASE/REDUCTASE"/>
    <property type="match status" value="1"/>
</dbReference>
<dbReference type="OrthoDB" id="9788235at2"/>
<keyword evidence="2" id="KW-0560">Oxidoreductase</keyword>
<dbReference type="InterPro" id="IPR036291">
    <property type="entry name" value="NAD(P)-bd_dom_sf"/>
</dbReference>
<evidence type="ECO:0000256" key="1">
    <source>
        <dbReference type="ARBA" id="ARBA00006484"/>
    </source>
</evidence>
<dbReference type="InterPro" id="IPR020904">
    <property type="entry name" value="Sc_DH/Rdtase_CS"/>
</dbReference>
<organism evidence="4 5">
    <name type="scientific">Dyadobacter koreensis</name>
    <dbReference type="NCBI Taxonomy" id="408657"/>
    <lineage>
        <taxon>Bacteria</taxon>
        <taxon>Pseudomonadati</taxon>
        <taxon>Bacteroidota</taxon>
        <taxon>Cytophagia</taxon>
        <taxon>Cytophagales</taxon>
        <taxon>Spirosomataceae</taxon>
        <taxon>Dyadobacter</taxon>
    </lineage>
</organism>
<dbReference type="EMBL" id="FNXY01000008">
    <property type="protein sequence ID" value="SEJ46363.1"/>
    <property type="molecule type" value="Genomic_DNA"/>
</dbReference>
<dbReference type="RefSeq" id="WP_090339030.1">
    <property type="nucleotide sequence ID" value="NZ_FNXY01000008.1"/>
</dbReference>
<comment type="similarity">
    <text evidence="1 3">Belongs to the short-chain dehydrogenases/reductases (SDR) family.</text>
</comment>
<dbReference type="Pfam" id="PF00106">
    <property type="entry name" value="adh_short"/>
    <property type="match status" value="1"/>
</dbReference>
<dbReference type="PRINTS" id="PR00080">
    <property type="entry name" value="SDRFAMILY"/>
</dbReference>
<dbReference type="GO" id="GO:0016491">
    <property type="term" value="F:oxidoreductase activity"/>
    <property type="evidence" value="ECO:0007669"/>
    <property type="project" value="UniProtKB-KW"/>
</dbReference>
<accession>A0A1H6YYM9</accession>
<dbReference type="AlphaFoldDB" id="A0A1H6YYM9"/>
<dbReference type="PANTHER" id="PTHR43658:SF8">
    <property type="entry name" value="17-BETA-HYDROXYSTEROID DEHYDROGENASE 14-RELATED"/>
    <property type="match status" value="1"/>
</dbReference>
<evidence type="ECO:0000256" key="2">
    <source>
        <dbReference type="ARBA" id="ARBA00023002"/>
    </source>
</evidence>
<gene>
    <name evidence="4" type="ORF">SAMN04487995_4796</name>
</gene>
<dbReference type="PRINTS" id="PR00081">
    <property type="entry name" value="GDHRDH"/>
</dbReference>
<evidence type="ECO:0000313" key="4">
    <source>
        <dbReference type="EMBL" id="SEJ46363.1"/>
    </source>
</evidence>
<sequence>MQLQNSTTLITGGASGLGEATARLFLSQGANVVILDLNETSGKALEQEFSGKLKFVKTDVSDEVDVKLAVNAAVELFGSIQIVVNCAGIAIARKTIGKVDGVYGPHALDAFEKTIRINLIGTFNVIRLAGFAMEKNEPNADGERGVIINTASVAAYDGQIGQAAYAASKGGIVSMTLPIAREFAKAGIRVMTIAPGLFETPLLMDLPEEARISLGQQVPFPSRLGKPSEYALLAKSIVENPMLNAEVIRLDGAIRMGAK</sequence>
<reference evidence="4 5" key="1">
    <citation type="submission" date="2016-10" db="EMBL/GenBank/DDBJ databases">
        <authorList>
            <person name="de Groot N.N."/>
        </authorList>
    </citation>
    <scope>NUCLEOTIDE SEQUENCE [LARGE SCALE GENOMIC DNA]</scope>
    <source>
        <strain evidence="4 5">DSM 19938</strain>
    </source>
</reference>
<proteinExistence type="inferred from homology"/>
<dbReference type="Proteomes" id="UP000199532">
    <property type="component" value="Unassembled WGS sequence"/>
</dbReference>
<evidence type="ECO:0000256" key="3">
    <source>
        <dbReference type="RuleBase" id="RU000363"/>
    </source>
</evidence>